<keyword evidence="1" id="KW-0732">Signal</keyword>
<evidence type="ECO:0000313" key="3">
    <source>
        <dbReference type="Proteomes" id="UP000326289"/>
    </source>
</evidence>
<dbReference type="SUPFAM" id="SSF51322">
    <property type="entry name" value="Cyanovirin-N"/>
    <property type="match status" value="1"/>
</dbReference>
<evidence type="ECO:0000313" key="2">
    <source>
        <dbReference type="EMBL" id="KAB8272851.1"/>
    </source>
</evidence>
<protein>
    <recommendedName>
        <fullName evidence="4">Cyanovirin-N domain-containing protein</fullName>
    </recommendedName>
</protein>
<name>A0A5N6J1T3_9EURO</name>
<feature type="chain" id="PRO_5024800312" description="Cyanovirin-N domain-containing protein" evidence="1">
    <location>
        <begin position="36"/>
        <end position="173"/>
    </location>
</feature>
<dbReference type="AlphaFoldDB" id="A0A5N6J1T3"/>
<dbReference type="EMBL" id="ML732801">
    <property type="protein sequence ID" value="KAB8272851.1"/>
    <property type="molecule type" value="Genomic_DNA"/>
</dbReference>
<evidence type="ECO:0000256" key="1">
    <source>
        <dbReference type="SAM" id="SignalP"/>
    </source>
</evidence>
<accession>A0A5N6J1T3</accession>
<evidence type="ECO:0008006" key="4">
    <source>
        <dbReference type="Google" id="ProtNLM"/>
    </source>
</evidence>
<sequence length="173" mass="18982">MSFRCIPIIKLTTIISPEAVRLLLPFIVLPLATLAVPPPQDVPAVNSVAALRLAELNKPKGDFIRSCKDVKLDGKKDDMHELIATCAAGDGTEVTSKLDLSYCYSVLSDGGNNVNPKKPDDPTCSKRKLLWSTLLQCECQPKPGNGRAYFPLDHALWNDHGYLRCEKGKGQHI</sequence>
<dbReference type="Proteomes" id="UP000326289">
    <property type="component" value="Unassembled WGS sequence"/>
</dbReference>
<dbReference type="Gene3D" id="2.30.60.10">
    <property type="entry name" value="Cyanovirin-N"/>
    <property type="match status" value="1"/>
</dbReference>
<organism evidence="2 3">
    <name type="scientific">Aspergillus minisclerotigenes</name>
    <dbReference type="NCBI Taxonomy" id="656917"/>
    <lineage>
        <taxon>Eukaryota</taxon>
        <taxon>Fungi</taxon>
        <taxon>Dikarya</taxon>
        <taxon>Ascomycota</taxon>
        <taxon>Pezizomycotina</taxon>
        <taxon>Eurotiomycetes</taxon>
        <taxon>Eurotiomycetidae</taxon>
        <taxon>Eurotiales</taxon>
        <taxon>Aspergillaceae</taxon>
        <taxon>Aspergillus</taxon>
        <taxon>Aspergillus subgen. Circumdati</taxon>
    </lineage>
</organism>
<reference evidence="2 3" key="1">
    <citation type="submission" date="2019-04" db="EMBL/GenBank/DDBJ databases">
        <title>Fungal friends and foes A comparative genomics study of 23 Aspergillus species from section Flavi.</title>
        <authorList>
            <consortium name="DOE Joint Genome Institute"/>
            <person name="Kjaerbolling I."/>
            <person name="Vesth T.C."/>
            <person name="Frisvad J.C."/>
            <person name="Nybo J.L."/>
            <person name="Theobald S."/>
            <person name="Kildgaard S."/>
            <person name="Petersen T.I."/>
            <person name="Kuo A."/>
            <person name="Sato A."/>
            <person name="Lyhne E.K."/>
            <person name="Kogle M.E."/>
            <person name="Wiebenga A."/>
            <person name="Kun R.S."/>
            <person name="Lubbers R.J."/>
            <person name="Makela M.R."/>
            <person name="Barry K."/>
            <person name="Chovatia M."/>
            <person name="Clum A."/>
            <person name="Daum C."/>
            <person name="Haridas S."/>
            <person name="He G."/>
            <person name="LaButti K."/>
            <person name="Lipzen A."/>
            <person name="Mondo S."/>
            <person name="Pangilinan J."/>
            <person name="Riley R."/>
            <person name="Salamov A."/>
            <person name="Simmons B.A."/>
            <person name="Magnuson J.K."/>
            <person name="Henrissat B."/>
            <person name="Mortensen U.H."/>
            <person name="Larsen T.O."/>
            <person name="De vries R.P."/>
            <person name="Grigoriev I.V."/>
            <person name="Machida M."/>
            <person name="Baker S.E."/>
            <person name="Andersen M.R."/>
        </authorList>
    </citation>
    <scope>NUCLEOTIDE SEQUENCE [LARGE SCALE GENOMIC DNA]</scope>
    <source>
        <strain evidence="2 3">CBS 117635</strain>
    </source>
</reference>
<keyword evidence="3" id="KW-1185">Reference proteome</keyword>
<proteinExistence type="predicted"/>
<gene>
    <name evidence="2" type="ORF">BDV30DRAFT_211399</name>
</gene>
<dbReference type="InterPro" id="IPR036673">
    <property type="entry name" value="Cyanovirin-N_sf"/>
</dbReference>
<feature type="signal peptide" evidence="1">
    <location>
        <begin position="1"/>
        <end position="35"/>
    </location>
</feature>